<dbReference type="Gene3D" id="1.10.260.40">
    <property type="entry name" value="lambda repressor-like DNA-binding domains"/>
    <property type="match status" value="1"/>
</dbReference>
<proteinExistence type="predicted"/>
<protein>
    <submittedName>
        <fullName evidence="2">Helix-turn-helix domain-containing protein</fullName>
    </submittedName>
</protein>
<dbReference type="Proteomes" id="UP000829992">
    <property type="component" value="Chromosome"/>
</dbReference>
<dbReference type="PANTHER" id="PTHR35010:SF2">
    <property type="entry name" value="BLL4672 PROTEIN"/>
    <property type="match status" value="1"/>
</dbReference>
<organism evidence="2 3">
    <name type="scientific">Streptomyces durmitorensis</name>
    <dbReference type="NCBI Taxonomy" id="319947"/>
    <lineage>
        <taxon>Bacteria</taxon>
        <taxon>Bacillati</taxon>
        <taxon>Actinomycetota</taxon>
        <taxon>Actinomycetes</taxon>
        <taxon>Kitasatosporales</taxon>
        <taxon>Streptomycetaceae</taxon>
        <taxon>Streptomyces</taxon>
    </lineage>
</organism>
<dbReference type="RefSeq" id="WP_249591479.1">
    <property type="nucleotide sequence ID" value="NZ_BAAAQL010000035.1"/>
</dbReference>
<dbReference type="PROSITE" id="PS50943">
    <property type="entry name" value="HTH_CROC1"/>
    <property type="match status" value="1"/>
</dbReference>
<dbReference type="Gene3D" id="3.30.450.180">
    <property type="match status" value="1"/>
</dbReference>
<dbReference type="InterPro" id="IPR041413">
    <property type="entry name" value="MLTR_LBD"/>
</dbReference>
<dbReference type="Pfam" id="PF17765">
    <property type="entry name" value="MLTR_LBD"/>
    <property type="match status" value="1"/>
</dbReference>
<dbReference type="SUPFAM" id="SSF47413">
    <property type="entry name" value="lambda repressor-like DNA-binding domains"/>
    <property type="match status" value="1"/>
</dbReference>
<evidence type="ECO:0000313" key="2">
    <source>
        <dbReference type="EMBL" id="UQT60145.1"/>
    </source>
</evidence>
<dbReference type="CDD" id="cd00093">
    <property type="entry name" value="HTH_XRE"/>
    <property type="match status" value="1"/>
</dbReference>
<dbReference type="SMART" id="SM00530">
    <property type="entry name" value="HTH_XRE"/>
    <property type="match status" value="1"/>
</dbReference>
<keyword evidence="3" id="KW-1185">Reference proteome</keyword>
<sequence>MTSSAHLKELGEFLKARRSELSPRTVGLPDSGTRRRVSGLRREEVAQLASISTDYYTRLEQGRMQPSVHVLQTLVRVLQLEDDQRDYLLDLAGKSGARPRTMARQKVQPQLRRLLDLTATPAIVLGRRMDVLAWNALGAALVTDFAEVPEKERNYVRLMFTDPALRKLYPDWETVARTAVAQLRREAGKYPQDPRLVSLVGELSVRDEDFRTWWASHEVSALSVGTKKLRHPLVGELTLDWDTLTASTDADQQLVVWTAEPGTPSYDGLRILASLAADPTDVRRPG</sequence>
<gene>
    <name evidence="2" type="ORF">M4V62_36635</name>
</gene>
<dbReference type="InterPro" id="IPR001387">
    <property type="entry name" value="Cro/C1-type_HTH"/>
</dbReference>
<reference evidence="2 3" key="1">
    <citation type="submission" date="2022-05" db="EMBL/GenBank/DDBJ databases">
        <authorList>
            <person name="Zhou X."/>
            <person name="Li K."/>
            <person name="Man Y."/>
        </authorList>
    </citation>
    <scope>NUCLEOTIDE SEQUENCE [LARGE SCALE GENOMIC DNA]</scope>
    <source>
        <strain evidence="2 3">MS405</strain>
    </source>
</reference>
<name>A0ABY4Q451_9ACTN</name>
<accession>A0ABY4Q451</accession>
<evidence type="ECO:0000259" key="1">
    <source>
        <dbReference type="PROSITE" id="PS50943"/>
    </source>
</evidence>
<feature type="domain" description="HTH cro/C1-type" evidence="1">
    <location>
        <begin position="39"/>
        <end position="85"/>
    </location>
</feature>
<dbReference type="PANTHER" id="PTHR35010">
    <property type="entry name" value="BLL4672 PROTEIN-RELATED"/>
    <property type="match status" value="1"/>
</dbReference>
<evidence type="ECO:0000313" key="3">
    <source>
        <dbReference type="Proteomes" id="UP000829992"/>
    </source>
</evidence>
<dbReference type="InterPro" id="IPR010982">
    <property type="entry name" value="Lambda_DNA-bd_dom_sf"/>
</dbReference>
<dbReference type="EMBL" id="CP097289">
    <property type="protein sequence ID" value="UQT60145.1"/>
    <property type="molecule type" value="Genomic_DNA"/>
</dbReference>
<dbReference type="Pfam" id="PF13560">
    <property type="entry name" value="HTH_31"/>
    <property type="match status" value="1"/>
</dbReference>